<accession>A0AB34PF74</accession>
<dbReference type="EMBL" id="JQJC01000023">
    <property type="protein sequence ID" value="KGN93733.1"/>
    <property type="molecule type" value="Genomic_DNA"/>
</dbReference>
<feature type="chain" id="PRO_5044329139" description="Internalin-J" evidence="3">
    <location>
        <begin position="24"/>
        <end position="1001"/>
    </location>
</feature>
<evidence type="ECO:0000256" key="2">
    <source>
        <dbReference type="ARBA" id="ARBA00022737"/>
    </source>
</evidence>
<keyword evidence="2" id="KW-0677">Repeat</keyword>
<gene>
    <name evidence="4" type="ORF">HQ38_08090</name>
</gene>
<reference evidence="4 5" key="1">
    <citation type="submission" date="2014-08" db="EMBL/GenBank/DDBJ databases">
        <title>Porphyromonas crevioricanis strain:COT-253_OH1447 Genome sequencing.</title>
        <authorList>
            <person name="Wallis C."/>
            <person name="Deusch O."/>
            <person name="O'Flynn C."/>
            <person name="Davis I."/>
            <person name="Jospin G."/>
            <person name="Darling A.E."/>
            <person name="Coil D.A."/>
            <person name="Alexiev A."/>
            <person name="Horsfall A."/>
            <person name="Kirkwood N."/>
            <person name="Harris S."/>
            <person name="Eisen J.A."/>
        </authorList>
    </citation>
    <scope>NUCLEOTIDE SEQUENCE [LARGE SCALE GENOMIC DNA]</scope>
    <source>
        <strain evidence="5">COT-253 OH1447</strain>
    </source>
</reference>
<dbReference type="RefSeq" id="WP_036890220.1">
    <property type="nucleotide sequence ID" value="NZ_JQJC01000023.1"/>
</dbReference>
<keyword evidence="3" id="KW-0732">Signal</keyword>
<dbReference type="AlphaFoldDB" id="A0AB34PF74"/>
<dbReference type="Gene3D" id="3.80.10.10">
    <property type="entry name" value="Ribonuclease Inhibitor"/>
    <property type="match status" value="3"/>
</dbReference>
<dbReference type="PRINTS" id="PR00019">
    <property type="entry name" value="LEURICHRPT"/>
</dbReference>
<evidence type="ECO:0000313" key="4">
    <source>
        <dbReference type="EMBL" id="KGN93733.1"/>
    </source>
</evidence>
<feature type="signal peptide" evidence="3">
    <location>
        <begin position="1"/>
        <end position="23"/>
    </location>
</feature>
<dbReference type="Proteomes" id="UP000030136">
    <property type="component" value="Unassembled WGS sequence"/>
</dbReference>
<protein>
    <recommendedName>
        <fullName evidence="6">Internalin-J</fullName>
    </recommendedName>
</protein>
<dbReference type="Pfam" id="PF13855">
    <property type="entry name" value="LRR_8"/>
    <property type="match status" value="1"/>
</dbReference>
<comment type="caution">
    <text evidence="4">The sequence shown here is derived from an EMBL/GenBank/DDBJ whole genome shotgun (WGS) entry which is preliminary data.</text>
</comment>
<organism evidence="4 5">
    <name type="scientific">Porphyromonas crevioricanis</name>
    <dbReference type="NCBI Taxonomy" id="393921"/>
    <lineage>
        <taxon>Bacteria</taxon>
        <taxon>Pseudomonadati</taxon>
        <taxon>Bacteroidota</taxon>
        <taxon>Bacteroidia</taxon>
        <taxon>Bacteroidales</taxon>
        <taxon>Porphyromonadaceae</taxon>
        <taxon>Porphyromonas</taxon>
    </lineage>
</organism>
<evidence type="ECO:0000256" key="3">
    <source>
        <dbReference type="SAM" id="SignalP"/>
    </source>
</evidence>
<dbReference type="PANTHER" id="PTHR47566">
    <property type="match status" value="1"/>
</dbReference>
<proteinExistence type="predicted"/>
<dbReference type="GO" id="GO:0035591">
    <property type="term" value="F:signaling adaptor activity"/>
    <property type="evidence" value="ECO:0007669"/>
    <property type="project" value="TreeGrafter"/>
</dbReference>
<dbReference type="SUPFAM" id="SSF52058">
    <property type="entry name" value="L domain-like"/>
    <property type="match status" value="2"/>
</dbReference>
<dbReference type="PANTHER" id="PTHR47566:SF1">
    <property type="entry name" value="PROTEIN NUD1"/>
    <property type="match status" value="1"/>
</dbReference>
<dbReference type="InterPro" id="IPR001611">
    <property type="entry name" value="Leu-rich_rpt"/>
</dbReference>
<evidence type="ECO:0008006" key="6">
    <source>
        <dbReference type="Google" id="ProtNLM"/>
    </source>
</evidence>
<sequence>MVKLTKLQWLVCFLLASILGVQAQTDKPVVTIRTQLEFGSAITLYPKTESYDIPISIDFGDGQLETKNIDPNASGYFSKFEGTVKGEVIKIYAPLTKLEADELKITSIKLLQQDKLKYLSLKKNLITKDQLDLVGAPSLETLDLSYNKMSSFDFRPFTALKVLNISHNESVGNILVEGLEKIETIDLSYCDVSVFYPVRLPNLRSLDLNHNALMELELGDNYPMLSSLNVSKNELTTLNLSKCTELAQLNCDSNAMATLDVSANVKLVRLNCAVNKLKSLNVSHNTELTGLSCGFNDGISALDISSLGKLSDLSCESNKIDFLDLSNATYLKRLNASGNELAFLDFDANGGSLQFVDVRDNKNMTACSINFMFMTLPVHNGRAWSANLLIKGCPGAEQSDPSKIEMQSEDTPWILDVRGDQSATCDQVPIKIIESKNGTMSLTQSTNKYGQEYRPITDKAYIGRLIKAEIKANEGYEFAGIKVNDKLFRHNRFVISEANSTIEPVFLLPSILTLKAKKGHDLSIAFTVPEGSDGLTIDWGDGVRMPYNISSTSLTRLDHKALGETIKIEGEIKHAMLDSYPQVGDFDNDLQGIEIQSQSKLEILELFMNPGIKKLDLRGCPNLQELNCEFCGIETLDVSNLVELKTLRCSGNELRSLDVKNLVNLEDLGIKKNHISEMDLTASTKLKKLEVHTNQLSDIKGLDKLTELEMFNASFNNLSNIDVSKNGKLTALYLSGNQLEKLDLTNNTSLVSLHFDRNKIKHLDLSKNINLGAIHCESNGMTACELNDFYFTLPQHKAIPDYQQNFTLFVKEAESDSHNQAEKAASLIASLKGWKVNYEGDGTGCNEAYIQILPAENGALSLLKSDGGEVKSGDKVKVDTPLTIKAVANEGFHVKHVRANGKNIEDLTIPYVLKGFTVFQLITQQGTAVWVPVEENIFGISNHTILVNRKAQAVSLYDLMGNTIYKGGKEDSYRIEVEPGAYILQITNNQNNMRAYKVIVE</sequence>
<dbReference type="PROSITE" id="PS51450">
    <property type="entry name" value="LRR"/>
    <property type="match status" value="2"/>
</dbReference>
<evidence type="ECO:0000256" key="1">
    <source>
        <dbReference type="ARBA" id="ARBA00022614"/>
    </source>
</evidence>
<keyword evidence="1" id="KW-0433">Leucine-rich repeat</keyword>
<evidence type="ECO:0000313" key="5">
    <source>
        <dbReference type="Proteomes" id="UP000030136"/>
    </source>
</evidence>
<name>A0AB34PF74_9PORP</name>
<dbReference type="InterPro" id="IPR052574">
    <property type="entry name" value="CDIRP"/>
</dbReference>
<dbReference type="InterPro" id="IPR032675">
    <property type="entry name" value="LRR_dom_sf"/>
</dbReference>